<feature type="transmembrane region" description="Helical" evidence="8">
    <location>
        <begin position="67"/>
        <end position="89"/>
    </location>
</feature>
<reference evidence="11 12" key="1">
    <citation type="submission" date="2020-08" db="EMBL/GenBank/DDBJ databases">
        <title>Sequencing the genomes of 1000 actinobacteria strains.</title>
        <authorList>
            <person name="Klenk H.-P."/>
        </authorList>
    </citation>
    <scope>NUCLEOTIDE SEQUENCE [LARGE SCALE GENOMIC DNA]</scope>
    <source>
        <strain evidence="11 12">DSM 45886</strain>
    </source>
</reference>
<dbReference type="GO" id="GO:0090529">
    <property type="term" value="P:cell septum assembly"/>
    <property type="evidence" value="ECO:0007669"/>
    <property type="project" value="InterPro"/>
</dbReference>
<dbReference type="Proteomes" id="UP000578819">
    <property type="component" value="Unassembled WGS sequence"/>
</dbReference>
<dbReference type="RefSeq" id="WP_184536910.1">
    <property type="nucleotide sequence ID" value="NZ_JACHJW010000001.1"/>
</dbReference>
<dbReference type="Gene3D" id="3.10.20.310">
    <property type="entry name" value="membrane protein fhac"/>
    <property type="match status" value="1"/>
</dbReference>
<keyword evidence="5 8" id="KW-1133">Transmembrane helix</keyword>
<name>A0A7W7SUV3_9ACTN</name>
<evidence type="ECO:0000256" key="4">
    <source>
        <dbReference type="ARBA" id="ARBA00022692"/>
    </source>
</evidence>
<gene>
    <name evidence="8" type="primary">ftsQ</name>
    <name evidence="11" type="ORF">FHR38_005031</name>
</gene>
<feature type="region of interest" description="Disordered" evidence="9">
    <location>
        <begin position="1"/>
        <end position="33"/>
    </location>
</feature>
<keyword evidence="12" id="KW-1185">Reference proteome</keyword>
<comment type="caution">
    <text evidence="11">The sequence shown here is derived from an EMBL/GenBank/DDBJ whole genome shotgun (WGS) entry which is preliminary data.</text>
</comment>
<dbReference type="PROSITE" id="PS51779">
    <property type="entry name" value="POTRA"/>
    <property type="match status" value="1"/>
</dbReference>
<evidence type="ECO:0000256" key="2">
    <source>
        <dbReference type="ARBA" id="ARBA00022475"/>
    </source>
</evidence>
<keyword evidence="6 8" id="KW-0472">Membrane</keyword>
<dbReference type="AlphaFoldDB" id="A0A7W7SUV3"/>
<evidence type="ECO:0000259" key="10">
    <source>
        <dbReference type="PROSITE" id="PS51779"/>
    </source>
</evidence>
<feature type="domain" description="POTRA" evidence="10">
    <location>
        <begin position="94"/>
        <end position="162"/>
    </location>
</feature>
<evidence type="ECO:0000256" key="8">
    <source>
        <dbReference type="HAMAP-Rule" id="MF_00911"/>
    </source>
</evidence>
<dbReference type="InterPro" id="IPR005548">
    <property type="entry name" value="Cell_div_FtsQ/DivIB_C"/>
</dbReference>
<dbReference type="Pfam" id="PF03799">
    <property type="entry name" value="FtsQ_DivIB_C"/>
    <property type="match status" value="1"/>
</dbReference>
<evidence type="ECO:0000256" key="7">
    <source>
        <dbReference type="ARBA" id="ARBA00023306"/>
    </source>
</evidence>
<accession>A0A7W7SUV3</accession>
<dbReference type="InterPro" id="IPR050487">
    <property type="entry name" value="FtsQ_DivIB"/>
</dbReference>
<organism evidence="11 12">
    <name type="scientific">Micromonospora polyrhachis</name>
    <dbReference type="NCBI Taxonomy" id="1282883"/>
    <lineage>
        <taxon>Bacteria</taxon>
        <taxon>Bacillati</taxon>
        <taxon>Actinomycetota</taxon>
        <taxon>Actinomycetes</taxon>
        <taxon>Micromonosporales</taxon>
        <taxon>Micromonosporaceae</taxon>
        <taxon>Micromonospora</taxon>
    </lineage>
</organism>
<dbReference type="HAMAP" id="MF_00911">
    <property type="entry name" value="FtsQ_subfam"/>
    <property type="match status" value="1"/>
</dbReference>
<evidence type="ECO:0000256" key="3">
    <source>
        <dbReference type="ARBA" id="ARBA00022618"/>
    </source>
</evidence>
<proteinExistence type="inferred from homology"/>
<comment type="function">
    <text evidence="8">Essential cell division protein.</text>
</comment>
<comment type="similarity">
    <text evidence="8">Belongs to the FtsQ/DivIB family. FtsQ subfamily.</text>
</comment>
<keyword evidence="3 8" id="KW-0132">Cell division</keyword>
<evidence type="ECO:0000256" key="5">
    <source>
        <dbReference type="ARBA" id="ARBA00022989"/>
    </source>
</evidence>
<dbReference type="GO" id="GO:0032153">
    <property type="term" value="C:cell division site"/>
    <property type="evidence" value="ECO:0007669"/>
    <property type="project" value="UniProtKB-UniRule"/>
</dbReference>
<evidence type="ECO:0000256" key="1">
    <source>
        <dbReference type="ARBA" id="ARBA00004370"/>
    </source>
</evidence>
<keyword evidence="4 8" id="KW-0812">Transmembrane</keyword>
<dbReference type="Pfam" id="PF08478">
    <property type="entry name" value="POTRA_1"/>
    <property type="match status" value="1"/>
</dbReference>
<dbReference type="PANTHER" id="PTHR37820">
    <property type="entry name" value="CELL DIVISION PROTEIN DIVIB"/>
    <property type="match status" value="1"/>
</dbReference>
<evidence type="ECO:0000313" key="11">
    <source>
        <dbReference type="EMBL" id="MBB4961298.1"/>
    </source>
</evidence>
<keyword evidence="7 8" id="KW-0131">Cell cycle</keyword>
<feature type="compositionally biased region" description="Gly residues" evidence="9">
    <location>
        <begin position="21"/>
        <end position="33"/>
    </location>
</feature>
<feature type="compositionally biased region" description="Low complexity" evidence="9">
    <location>
        <begin position="10"/>
        <end position="20"/>
    </location>
</feature>
<dbReference type="InterPro" id="IPR013685">
    <property type="entry name" value="POTRA_FtsQ_type"/>
</dbReference>
<dbReference type="GO" id="GO:0005886">
    <property type="term" value="C:plasma membrane"/>
    <property type="evidence" value="ECO:0007669"/>
    <property type="project" value="UniProtKB-SubCell"/>
</dbReference>
<comment type="subcellular location">
    <subcellularLocation>
        <location evidence="8">Cell membrane</location>
        <topology evidence="8">Single-pass type II membrane protein</topology>
    </subcellularLocation>
    <subcellularLocation>
        <location evidence="1">Membrane</location>
    </subcellularLocation>
    <text evidence="8">Localizes to the division septum.</text>
</comment>
<evidence type="ECO:0000313" key="12">
    <source>
        <dbReference type="Proteomes" id="UP000578819"/>
    </source>
</evidence>
<sequence>MTPGSGRGRTTGPSDASAGATPGGPGSGLGARAGGTRRWRLVRANNDAVPPSVRRFMRRARRRRIRAAMPWLVIGGVLALAAVLTWVVLGTGVFGVRELRVVGAQLVTPEQVRAAAEVPNGVPLARVDLAAVEWRVGRLAPVGRVTVSRDWPDALLVEVVERTPVAVVPQGQQFAVIDSAGVVFQTVTRRPEQLPVVRVSEPGSADLATRNALQVLAALTPELRERLTEVVVEGPARIKVLLRGGRTVIWGDASNGDTKARVVSALLSREGDVIDVSAPDVVTIR</sequence>
<evidence type="ECO:0000256" key="6">
    <source>
        <dbReference type="ARBA" id="ARBA00023136"/>
    </source>
</evidence>
<dbReference type="PANTHER" id="PTHR37820:SF1">
    <property type="entry name" value="CELL DIVISION PROTEIN FTSQ"/>
    <property type="match status" value="1"/>
</dbReference>
<protein>
    <recommendedName>
        <fullName evidence="8">Cell division protein FtsQ</fullName>
    </recommendedName>
</protein>
<evidence type="ECO:0000256" key="9">
    <source>
        <dbReference type="SAM" id="MobiDB-lite"/>
    </source>
</evidence>
<dbReference type="EMBL" id="JACHJW010000001">
    <property type="protein sequence ID" value="MBB4961298.1"/>
    <property type="molecule type" value="Genomic_DNA"/>
</dbReference>
<dbReference type="GO" id="GO:0043093">
    <property type="term" value="P:FtsZ-dependent cytokinesis"/>
    <property type="evidence" value="ECO:0007669"/>
    <property type="project" value="UniProtKB-UniRule"/>
</dbReference>
<dbReference type="InterPro" id="IPR034746">
    <property type="entry name" value="POTRA"/>
</dbReference>
<keyword evidence="2 8" id="KW-1003">Cell membrane</keyword>
<dbReference type="InterPro" id="IPR026579">
    <property type="entry name" value="FtsQ"/>
</dbReference>